<dbReference type="AlphaFoldDB" id="A0AAD8GG87"/>
<keyword evidence="4" id="KW-0788">Thiol protease</keyword>
<dbReference type="InterPro" id="IPR025661">
    <property type="entry name" value="Pept_asp_AS"/>
</dbReference>
<dbReference type="SMART" id="SM00645">
    <property type="entry name" value="Pept_C1"/>
    <property type="match status" value="1"/>
</dbReference>
<keyword evidence="3" id="KW-0378">Hydrolase</keyword>
<protein>
    <submittedName>
        <fullName evidence="8">Cathepsin L1</fullName>
    </submittedName>
</protein>
<dbReference type="InterPro" id="IPR000668">
    <property type="entry name" value="Peptidase_C1A_C"/>
</dbReference>
<dbReference type="InterPro" id="IPR013201">
    <property type="entry name" value="Prot_inhib_I29"/>
</dbReference>
<dbReference type="Gene3D" id="3.90.70.10">
    <property type="entry name" value="Cysteine proteinases"/>
    <property type="match status" value="1"/>
</dbReference>
<dbReference type="EMBL" id="JAGXEW010000003">
    <property type="protein sequence ID" value="KAK1173737.1"/>
    <property type="molecule type" value="Genomic_DNA"/>
</dbReference>
<dbReference type="PRINTS" id="PR00705">
    <property type="entry name" value="PAPAIN"/>
</dbReference>
<evidence type="ECO:0000256" key="1">
    <source>
        <dbReference type="ARBA" id="ARBA00008455"/>
    </source>
</evidence>
<dbReference type="GO" id="GO:0008234">
    <property type="term" value="F:cysteine-type peptidase activity"/>
    <property type="evidence" value="ECO:0007669"/>
    <property type="project" value="UniProtKB-KW"/>
</dbReference>
<dbReference type="Pfam" id="PF08246">
    <property type="entry name" value="Inhibitor_I29"/>
    <property type="match status" value="1"/>
</dbReference>
<evidence type="ECO:0000313" key="8">
    <source>
        <dbReference type="EMBL" id="KAK1173737.1"/>
    </source>
</evidence>
<keyword evidence="5" id="KW-0865">Zymogen</keyword>
<name>A0AAD8GG87_ACIOX</name>
<dbReference type="GO" id="GO:0006508">
    <property type="term" value="P:proteolysis"/>
    <property type="evidence" value="ECO:0007669"/>
    <property type="project" value="UniProtKB-KW"/>
</dbReference>
<evidence type="ECO:0000313" key="9">
    <source>
        <dbReference type="Proteomes" id="UP001230051"/>
    </source>
</evidence>
<dbReference type="Pfam" id="PF00112">
    <property type="entry name" value="Peptidase_C1"/>
    <property type="match status" value="1"/>
</dbReference>
<evidence type="ECO:0000256" key="2">
    <source>
        <dbReference type="ARBA" id="ARBA00022670"/>
    </source>
</evidence>
<reference evidence="8" key="1">
    <citation type="submission" date="2022-02" db="EMBL/GenBank/DDBJ databases">
        <title>Atlantic sturgeon de novo genome assembly.</title>
        <authorList>
            <person name="Stock M."/>
            <person name="Klopp C."/>
            <person name="Guiguen Y."/>
            <person name="Cabau C."/>
            <person name="Parinello H."/>
            <person name="Santidrian Yebra-Pimentel E."/>
            <person name="Kuhl H."/>
            <person name="Dirks R.P."/>
            <person name="Guessner J."/>
            <person name="Wuertz S."/>
            <person name="Du K."/>
            <person name="Schartl M."/>
        </authorList>
    </citation>
    <scope>NUCLEOTIDE SEQUENCE</scope>
    <source>
        <strain evidence="8">STURGEONOMICS-FGT-2020</strain>
        <tissue evidence="8">Whole blood</tissue>
    </source>
</reference>
<gene>
    <name evidence="8" type="primary">CTSV</name>
    <name evidence="8" type="ORF">AOXY_G3923</name>
</gene>
<dbReference type="PROSITE" id="PS00640">
    <property type="entry name" value="THIOL_PROTEASE_ASN"/>
    <property type="match status" value="1"/>
</dbReference>
<feature type="domain" description="Peptidase C1A papain C-terminal" evidence="7">
    <location>
        <begin position="63"/>
        <end position="279"/>
    </location>
</feature>
<dbReference type="PANTHER" id="PTHR12411">
    <property type="entry name" value="CYSTEINE PROTEASE FAMILY C1-RELATED"/>
    <property type="match status" value="1"/>
</dbReference>
<dbReference type="InterPro" id="IPR013128">
    <property type="entry name" value="Peptidase_C1A"/>
</dbReference>
<dbReference type="PROSITE" id="PS00139">
    <property type="entry name" value="THIOL_PROTEASE_CYS"/>
    <property type="match status" value="1"/>
</dbReference>
<evidence type="ECO:0000256" key="6">
    <source>
        <dbReference type="ARBA" id="ARBA00023157"/>
    </source>
</evidence>
<keyword evidence="9" id="KW-1185">Reference proteome</keyword>
<evidence type="ECO:0000256" key="4">
    <source>
        <dbReference type="ARBA" id="ARBA00022807"/>
    </source>
</evidence>
<dbReference type="InterPro" id="IPR000169">
    <property type="entry name" value="Pept_cys_AS"/>
</dbReference>
<comment type="caution">
    <text evidence="8">The sequence shown here is derived from an EMBL/GenBank/DDBJ whole genome shotgun (WGS) entry which is preliminary data.</text>
</comment>
<sequence>MIEEHNRKARKGSKTFKMTMNKYGDLTTEEYKRLQGALVNTKLRSYRATVSRKELRDAVSKRKILSIDYRTLGHVTPVKDQGACGSCWAFSTTGSIEGQIFKKTGKLVSLSEQNLVDCSRAYGTYGCSGAWMADAYQYVLDNGGIESEANYPYIAQDDQPCFYDSRRSAAKITGFKFLPAGDEKALADAVATIGPITVTIDASNPSFQFYSSGIYDEPHCDGNNLNHAVLLVGYGTEGGQDYWIIKNSWGTLWGENGYMKIIRNKNNACGIANYTLFPKV</sequence>
<dbReference type="FunFam" id="3.90.70.10:FF:000006">
    <property type="entry name" value="Cathepsin S"/>
    <property type="match status" value="1"/>
</dbReference>
<dbReference type="InterPro" id="IPR039417">
    <property type="entry name" value="Peptidase_C1A_papain-like"/>
</dbReference>
<dbReference type="Proteomes" id="UP001230051">
    <property type="component" value="Unassembled WGS sequence"/>
</dbReference>
<evidence type="ECO:0000259" key="7">
    <source>
        <dbReference type="SMART" id="SM00645"/>
    </source>
</evidence>
<dbReference type="SUPFAM" id="SSF54001">
    <property type="entry name" value="Cysteine proteinases"/>
    <property type="match status" value="1"/>
</dbReference>
<comment type="similarity">
    <text evidence="1">Belongs to the peptidase C1 family.</text>
</comment>
<proteinExistence type="inferred from homology"/>
<evidence type="ECO:0000256" key="3">
    <source>
        <dbReference type="ARBA" id="ARBA00022801"/>
    </source>
</evidence>
<evidence type="ECO:0000256" key="5">
    <source>
        <dbReference type="ARBA" id="ARBA00023145"/>
    </source>
</evidence>
<dbReference type="InterPro" id="IPR038765">
    <property type="entry name" value="Papain-like_cys_pep_sf"/>
</dbReference>
<dbReference type="InterPro" id="IPR025660">
    <property type="entry name" value="Pept_his_AS"/>
</dbReference>
<dbReference type="PROSITE" id="PS00639">
    <property type="entry name" value="THIOL_PROTEASE_HIS"/>
    <property type="match status" value="1"/>
</dbReference>
<organism evidence="8 9">
    <name type="scientific">Acipenser oxyrinchus oxyrinchus</name>
    <dbReference type="NCBI Taxonomy" id="40147"/>
    <lineage>
        <taxon>Eukaryota</taxon>
        <taxon>Metazoa</taxon>
        <taxon>Chordata</taxon>
        <taxon>Craniata</taxon>
        <taxon>Vertebrata</taxon>
        <taxon>Euteleostomi</taxon>
        <taxon>Actinopterygii</taxon>
        <taxon>Chondrostei</taxon>
        <taxon>Acipenseriformes</taxon>
        <taxon>Acipenseridae</taxon>
        <taxon>Acipenser</taxon>
    </lineage>
</organism>
<keyword evidence="2" id="KW-0645">Protease</keyword>
<dbReference type="CDD" id="cd02248">
    <property type="entry name" value="Peptidase_C1A"/>
    <property type="match status" value="1"/>
</dbReference>
<keyword evidence="6" id="KW-1015">Disulfide bond</keyword>
<accession>A0AAD8GG87</accession>